<organism evidence="2 3">
    <name type="scientific">Planomicrobium soli</name>
    <dbReference type="NCBI Taxonomy" id="1176648"/>
    <lineage>
        <taxon>Bacteria</taxon>
        <taxon>Bacillati</taxon>
        <taxon>Bacillota</taxon>
        <taxon>Bacilli</taxon>
        <taxon>Bacillales</taxon>
        <taxon>Caryophanaceae</taxon>
        <taxon>Planomicrobium</taxon>
    </lineage>
</organism>
<dbReference type="Pfam" id="PF13391">
    <property type="entry name" value="HNH_2"/>
    <property type="match status" value="1"/>
</dbReference>
<dbReference type="Proteomes" id="UP000242682">
    <property type="component" value="Unassembled WGS sequence"/>
</dbReference>
<accession>A0A2P8H6F7</accession>
<proteinExistence type="predicted"/>
<dbReference type="RefSeq" id="WP_106531611.1">
    <property type="nucleotide sequence ID" value="NZ_PYAT01000001.1"/>
</dbReference>
<dbReference type="AlphaFoldDB" id="A0A2P8H6F7"/>
<reference evidence="2 3" key="1">
    <citation type="submission" date="2018-03" db="EMBL/GenBank/DDBJ databases">
        <title>Genomic Encyclopedia of Type Strains, Phase III (KMG-III): the genomes of soil and plant-associated and newly described type strains.</title>
        <authorList>
            <person name="Whitman W."/>
        </authorList>
    </citation>
    <scope>NUCLEOTIDE SEQUENCE [LARGE SCALE GENOMIC DNA]</scope>
    <source>
        <strain evidence="2 3">CGMCC 1.12259</strain>
    </source>
</reference>
<comment type="caution">
    <text evidence="2">The sequence shown here is derived from an EMBL/GenBank/DDBJ whole genome shotgun (WGS) entry which is preliminary data.</text>
</comment>
<keyword evidence="2" id="KW-0540">Nuclease</keyword>
<protein>
    <submittedName>
        <fullName evidence="2">HNH endonuclease</fullName>
    </submittedName>
</protein>
<evidence type="ECO:0000313" key="2">
    <source>
        <dbReference type="EMBL" id="PSL41802.1"/>
    </source>
</evidence>
<dbReference type="InterPro" id="IPR003615">
    <property type="entry name" value="HNH_nuc"/>
</dbReference>
<keyword evidence="3" id="KW-1185">Reference proteome</keyword>
<evidence type="ECO:0000313" key="3">
    <source>
        <dbReference type="Proteomes" id="UP000242682"/>
    </source>
</evidence>
<dbReference type="GO" id="GO:0004519">
    <property type="term" value="F:endonuclease activity"/>
    <property type="evidence" value="ECO:0007669"/>
    <property type="project" value="UniProtKB-KW"/>
</dbReference>
<keyword evidence="2" id="KW-0378">Hydrolase</keyword>
<gene>
    <name evidence="2" type="ORF">B0H99_10146</name>
</gene>
<sequence length="316" mass="36403">MNSFIVMQGETYQQEKKLGIIWSPQQDKSGMVPHSYKRMTEVSKGDRILHYVRGAIVAISRAAEDCKEAIRPNLLDGINNLNGYLVVTEYQELETPVVIHEHIADIAPLLPKKYSAFQQDGSGNPGYLYTCNEELLLKLLEIISLLNVHVKEEEQLELAIEVVRRTEHHPLVMLIAETVLEAKTKLEKSEEQFRKLLMPMWNQQCQVCSIQMDALLIASYAKPWKDSGDLERVDPHNGIVLCRNHDALYRNGFFAINPSGNVQVSRKIAEEDYPLYGLAKKMKVEAYPENELYFRWHKRNVFLDKRKRVLSRPPAE</sequence>
<dbReference type="OrthoDB" id="5678128at2"/>
<name>A0A2P8H6F7_9BACL</name>
<evidence type="ECO:0000259" key="1">
    <source>
        <dbReference type="Pfam" id="PF13391"/>
    </source>
</evidence>
<feature type="domain" description="HNH nuclease" evidence="1">
    <location>
        <begin position="205"/>
        <end position="257"/>
    </location>
</feature>
<keyword evidence="2" id="KW-0255">Endonuclease</keyword>
<dbReference type="EMBL" id="PYAT01000001">
    <property type="protein sequence ID" value="PSL41802.1"/>
    <property type="molecule type" value="Genomic_DNA"/>
</dbReference>